<sequence length="567" mass="60601">MKRGRTRSVTVQKETRTGGQLVVDALKTHGVELAFGVAGESYLEVLDALVDVPSIKYITCRQEGGAANMAEAYGKLTGRPGVCMVTRGPGATNASIGIHTAFQDSTPMVVLVGQVAREQVGREAFQEVDYRRFFAPLAKWVEQIDQAERVPEIMHRAFHIASSGRPGPVVVALPEDMLRDRVEVRAAKPYQASRPAPGGADIEALRGLLAKAKKPVLLVGGSGWSDQAAKDISAFAEANKIAVCCSFRRQDIVGTDHPGFIGDLGTGTGPKLLARVKESDLLIVAGARLGEMTTQGYSLMPSPEPEKTLVHIHVDPIEVGRTYRPELGIVSGMPELAAALAAMPPVDAKAWAGWTEAARAEFTAWFEPEPYKGSHLDTGKCMLALRDMLPADAIVTVDAGNFSGWPQRFLKFGRPGRLLGPTSGAMGYSVPAGVAASIAYPGRVVISCVGDGGFGMTGQELATAMHHKATPIILVFNNGMYGTIRMHQEKRFPDRRSATDLTNPDYAMLAKAHGAHGETVTKTEDFVPALERALKSGKAAIIELQTDPEQISTRTTISALKAAAKKA</sequence>
<dbReference type="InterPro" id="IPR011766">
    <property type="entry name" value="TPP_enzyme_TPP-bd"/>
</dbReference>
<dbReference type="GO" id="GO:0009099">
    <property type="term" value="P:L-valine biosynthetic process"/>
    <property type="evidence" value="ECO:0007669"/>
    <property type="project" value="TreeGrafter"/>
</dbReference>
<proteinExistence type="inferred from homology"/>
<feature type="domain" description="Thiamine pyrophosphate enzyme central" evidence="4">
    <location>
        <begin position="202"/>
        <end position="340"/>
    </location>
</feature>
<dbReference type="InterPro" id="IPR012000">
    <property type="entry name" value="Thiamin_PyroP_enz_cen_dom"/>
</dbReference>
<dbReference type="GO" id="GO:0050660">
    <property type="term" value="F:flavin adenine dinucleotide binding"/>
    <property type="evidence" value="ECO:0007669"/>
    <property type="project" value="TreeGrafter"/>
</dbReference>
<dbReference type="EMBL" id="LPXN01000175">
    <property type="protein sequence ID" value="KZC97685.1"/>
    <property type="molecule type" value="Genomic_DNA"/>
</dbReference>
<dbReference type="Pfam" id="PF02775">
    <property type="entry name" value="TPP_enzyme_C"/>
    <property type="match status" value="1"/>
</dbReference>
<dbReference type="STRING" id="580166.AUP43_14995"/>
<evidence type="ECO:0000313" key="7">
    <source>
        <dbReference type="EMBL" id="KZC97685.1"/>
    </source>
</evidence>
<comment type="similarity">
    <text evidence="1 3">Belongs to the TPP enzyme family.</text>
</comment>
<protein>
    <submittedName>
        <fullName evidence="7">Thiamine pyrophosphate-binding protein</fullName>
    </submittedName>
</protein>
<dbReference type="SUPFAM" id="SSF52467">
    <property type="entry name" value="DHS-like NAD/FAD-binding domain"/>
    <property type="match status" value="1"/>
</dbReference>
<dbReference type="Pfam" id="PF00205">
    <property type="entry name" value="TPP_enzyme_M"/>
    <property type="match status" value="1"/>
</dbReference>
<dbReference type="Gene3D" id="3.40.50.970">
    <property type="match status" value="2"/>
</dbReference>
<comment type="caution">
    <text evidence="7">The sequence shown here is derived from an EMBL/GenBank/DDBJ whole genome shotgun (WGS) entry which is preliminary data.</text>
</comment>
<dbReference type="NCBIfam" id="NF006052">
    <property type="entry name" value="PRK08199.1"/>
    <property type="match status" value="1"/>
</dbReference>
<feature type="domain" description="Thiamine pyrophosphate enzyme N-terminal TPP-binding" evidence="6">
    <location>
        <begin position="16"/>
        <end position="130"/>
    </location>
</feature>
<keyword evidence="8" id="KW-1185">Reference proteome</keyword>
<accession>A0A154V8K5</accession>
<feature type="domain" description="Thiamine pyrophosphate enzyme TPP-binding" evidence="5">
    <location>
        <begin position="398"/>
        <end position="543"/>
    </location>
</feature>
<organism evidence="7 8">
    <name type="scientific">Oceanibaculum pacificum</name>
    <dbReference type="NCBI Taxonomy" id="580166"/>
    <lineage>
        <taxon>Bacteria</taxon>
        <taxon>Pseudomonadati</taxon>
        <taxon>Pseudomonadota</taxon>
        <taxon>Alphaproteobacteria</taxon>
        <taxon>Rhodospirillales</taxon>
        <taxon>Oceanibaculaceae</taxon>
        <taxon>Oceanibaculum</taxon>
    </lineage>
</organism>
<dbReference type="PANTHER" id="PTHR18968:SF120">
    <property type="entry name" value="ACETOLACTATE SYNTHASE LARGE SUBUNIT"/>
    <property type="match status" value="1"/>
</dbReference>
<dbReference type="PANTHER" id="PTHR18968">
    <property type="entry name" value="THIAMINE PYROPHOSPHATE ENZYMES"/>
    <property type="match status" value="1"/>
</dbReference>
<dbReference type="InterPro" id="IPR029035">
    <property type="entry name" value="DHS-like_NAD/FAD-binding_dom"/>
</dbReference>
<dbReference type="FunFam" id="3.40.50.970:FF:000007">
    <property type="entry name" value="Acetolactate synthase"/>
    <property type="match status" value="1"/>
</dbReference>
<evidence type="ECO:0000256" key="2">
    <source>
        <dbReference type="ARBA" id="ARBA00023052"/>
    </source>
</evidence>
<dbReference type="Gene3D" id="3.40.50.1220">
    <property type="entry name" value="TPP-binding domain"/>
    <property type="match status" value="1"/>
</dbReference>
<dbReference type="Pfam" id="PF02776">
    <property type="entry name" value="TPP_enzyme_N"/>
    <property type="match status" value="1"/>
</dbReference>
<dbReference type="CDD" id="cd00568">
    <property type="entry name" value="TPP_enzymes"/>
    <property type="match status" value="1"/>
</dbReference>
<evidence type="ECO:0000259" key="6">
    <source>
        <dbReference type="Pfam" id="PF02776"/>
    </source>
</evidence>
<reference evidence="7 8" key="1">
    <citation type="submission" date="2015-12" db="EMBL/GenBank/DDBJ databases">
        <title>Genome sequence of Oceanibaculum pacificum MCCC 1A02656.</title>
        <authorList>
            <person name="Lu L."/>
            <person name="Lai Q."/>
            <person name="Shao Z."/>
            <person name="Qian P."/>
        </authorList>
    </citation>
    <scope>NUCLEOTIDE SEQUENCE [LARGE SCALE GENOMIC DNA]</scope>
    <source>
        <strain evidence="7 8">MCCC 1A02656</strain>
    </source>
</reference>
<evidence type="ECO:0000259" key="4">
    <source>
        <dbReference type="Pfam" id="PF00205"/>
    </source>
</evidence>
<dbReference type="GO" id="GO:0009097">
    <property type="term" value="P:isoleucine biosynthetic process"/>
    <property type="evidence" value="ECO:0007669"/>
    <property type="project" value="TreeGrafter"/>
</dbReference>
<evidence type="ECO:0000259" key="5">
    <source>
        <dbReference type="Pfam" id="PF02775"/>
    </source>
</evidence>
<name>A0A154V8K5_9PROT</name>
<dbReference type="GO" id="GO:0000287">
    <property type="term" value="F:magnesium ion binding"/>
    <property type="evidence" value="ECO:0007669"/>
    <property type="project" value="InterPro"/>
</dbReference>
<dbReference type="CDD" id="cd07035">
    <property type="entry name" value="TPP_PYR_POX_like"/>
    <property type="match status" value="1"/>
</dbReference>
<dbReference type="GO" id="GO:0030976">
    <property type="term" value="F:thiamine pyrophosphate binding"/>
    <property type="evidence" value="ECO:0007669"/>
    <property type="project" value="InterPro"/>
</dbReference>
<dbReference type="GO" id="GO:0005948">
    <property type="term" value="C:acetolactate synthase complex"/>
    <property type="evidence" value="ECO:0007669"/>
    <property type="project" value="TreeGrafter"/>
</dbReference>
<dbReference type="AlphaFoldDB" id="A0A154V8K5"/>
<evidence type="ECO:0000256" key="3">
    <source>
        <dbReference type="RuleBase" id="RU362132"/>
    </source>
</evidence>
<keyword evidence="2 3" id="KW-0786">Thiamine pyrophosphate</keyword>
<evidence type="ECO:0000313" key="8">
    <source>
        <dbReference type="Proteomes" id="UP000076400"/>
    </source>
</evidence>
<dbReference type="InterPro" id="IPR029061">
    <property type="entry name" value="THDP-binding"/>
</dbReference>
<dbReference type="InterPro" id="IPR045229">
    <property type="entry name" value="TPP_enz"/>
</dbReference>
<dbReference type="Proteomes" id="UP000076400">
    <property type="component" value="Unassembled WGS sequence"/>
</dbReference>
<evidence type="ECO:0000256" key="1">
    <source>
        <dbReference type="ARBA" id="ARBA00007812"/>
    </source>
</evidence>
<dbReference type="SUPFAM" id="SSF52518">
    <property type="entry name" value="Thiamin diphosphate-binding fold (THDP-binding)"/>
    <property type="match status" value="2"/>
</dbReference>
<dbReference type="InterPro" id="IPR012001">
    <property type="entry name" value="Thiamin_PyroP_enz_TPP-bd_dom"/>
</dbReference>
<gene>
    <name evidence="7" type="ORF">AUP43_14995</name>
</gene>
<dbReference type="GO" id="GO:0003984">
    <property type="term" value="F:acetolactate synthase activity"/>
    <property type="evidence" value="ECO:0007669"/>
    <property type="project" value="TreeGrafter"/>
</dbReference>